<dbReference type="EMBL" id="AGCU01113001">
    <property type="status" value="NOT_ANNOTATED_CDS"/>
    <property type="molecule type" value="Genomic_DNA"/>
</dbReference>
<sequence length="273" mass="29057">MSSSPLSKKRRVSGSEPKTGSNCSSGNAVPSDPRPAPTNGAWLRMGATPTLMRACTPGSWVRAGPRGHETDAKRQRPGVGAAGAGRGDRQEHHPGRGQVCDPARLRTRPVGRPGLPGFYLREDDMGKNRAEASQPRLAELNSYVPVSIHTGALTEDFLSAFQGSWFSPVRPWRSSCGWGSSAMPEASSWWWLTGAGAGEQGPRQLCLGRGRRLEPWAGGAWGCWGGAGSLTFPSTHSQLFCDFGDEMVVTDPNGEQPLSAMVSMVTKGAARGK</sequence>
<proteinExistence type="predicted"/>
<dbReference type="InterPro" id="IPR042302">
    <property type="entry name" value="E1_FCCH_sf"/>
</dbReference>
<evidence type="ECO:0000256" key="1">
    <source>
        <dbReference type="ARBA" id="ARBA00043952"/>
    </source>
</evidence>
<organism evidence="3 4">
    <name type="scientific">Pelodiscus sinensis</name>
    <name type="common">Chinese softshell turtle</name>
    <name type="synonym">Trionyx sinensis</name>
    <dbReference type="NCBI Taxonomy" id="13735"/>
    <lineage>
        <taxon>Eukaryota</taxon>
        <taxon>Metazoa</taxon>
        <taxon>Chordata</taxon>
        <taxon>Craniata</taxon>
        <taxon>Vertebrata</taxon>
        <taxon>Euteleostomi</taxon>
        <taxon>Archelosauria</taxon>
        <taxon>Testudinata</taxon>
        <taxon>Testudines</taxon>
        <taxon>Cryptodira</taxon>
        <taxon>Trionychia</taxon>
        <taxon>Trionychidae</taxon>
        <taxon>Pelodiscus</taxon>
    </lineage>
</organism>
<reference evidence="4" key="1">
    <citation type="submission" date="2011-10" db="EMBL/GenBank/DDBJ databases">
        <authorList>
            <consortium name="Soft-shell Turtle Genome Consortium"/>
        </authorList>
    </citation>
    <scope>NUCLEOTIDE SEQUENCE [LARGE SCALE GENOMIC DNA]</scope>
    <source>
        <strain evidence="4">Daiwa-1</strain>
    </source>
</reference>
<evidence type="ECO:0000313" key="3">
    <source>
        <dbReference type="Ensembl" id="ENSPSIP00000011006.1"/>
    </source>
</evidence>
<dbReference type="eggNOG" id="KOG2012">
    <property type="taxonomic scope" value="Eukaryota"/>
</dbReference>
<dbReference type="Gene3D" id="3.50.50.80">
    <property type="entry name" value="Ubiquitin-activating enzyme E1, inactive adenylation domain, subdomain 1"/>
    <property type="match status" value="1"/>
</dbReference>
<dbReference type="Gene3D" id="2.40.30.180">
    <property type="entry name" value="Ubiquitin-activating enzyme E1, FCCH domain"/>
    <property type="match status" value="1"/>
</dbReference>
<dbReference type="GeneTree" id="ENSGT00940000158975"/>
<protein>
    <submittedName>
        <fullName evidence="3">Uncharacterized protein</fullName>
    </submittedName>
</protein>
<dbReference type="InterPro" id="IPR035985">
    <property type="entry name" value="Ubiquitin-activating_enz"/>
</dbReference>
<dbReference type="STRING" id="13735.ENSPSIP00000011006"/>
<name>K7FSJ6_PELSI</name>
<evidence type="ECO:0000313" key="4">
    <source>
        <dbReference type="Proteomes" id="UP000007267"/>
    </source>
</evidence>
<keyword evidence="4" id="KW-1185">Reference proteome</keyword>
<dbReference type="Proteomes" id="UP000007267">
    <property type="component" value="Unassembled WGS sequence"/>
</dbReference>
<dbReference type="EMBL" id="AGCU01113002">
    <property type="status" value="NOT_ANNOTATED_CDS"/>
    <property type="molecule type" value="Genomic_DNA"/>
</dbReference>
<dbReference type="Gene3D" id="3.40.50.12550">
    <property type="entry name" value="Ubiquitin-activating enzyme E1, inactive adenylation domain, subdomain 2"/>
    <property type="match status" value="1"/>
</dbReference>
<feature type="compositionally biased region" description="Polar residues" evidence="2">
    <location>
        <begin position="16"/>
        <end position="28"/>
    </location>
</feature>
<comment type="pathway">
    <text evidence="1">Protein modification.</text>
</comment>
<evidence type="ECO:0000256" key="2">
    <source>
        <dbReference type="SAM" id="MobiDB-lite"/>
    </source>
</evidence>
<dbReference type="AlphaFoldDB" id="K7FSJ6"/>
<dbReference type="GO" id="GO:0008641">
    <property type="term" value="F:ubiquitin-like modifier activating enzyme activity"/>
    <property type="evidence" value="ECO:0007669"/>
    <property type="project" value="InterPro"/>
</dbReference>
<accession>K7FSJ6</accession>
<dbReference type="EMBL" id="AGCU01113004">
    <property type="status" value="NOT_ANNOTATED_CDS"/>
    <property type="molecule type" value="Genomic_DNA"/>
</dbReference>
<dbReference type="InterPro" id="IPR042449">
    <property type="entry name" value="Ub-E1_IAD_1"/>
</dbReference>
<feature type="region of interest" description="Disordered" evidence="2">
    <location>
        <begin position="55"/>
        <end position="122"/>
    </location>
</feature>
<feature type="region of interest" description="Disordered" evidence="2">
    <location>
        <begin position="1"/>
        <end position="43"/>
    </location>
</feature>
<dbReference type="HOGENOM" id="CLU_090205_0_0_1"/>
<reference evidence="3" key="3">
    <citation type="submission" date="2025-08" db="UniProtKB">
        <authorList>
            <consortium name="Ensembl"/>
        </authorList>
    </citation>
    <scope>IDENTIFICATION</scope>
</reference>
<dbReference type="SUPFAM" id="SSF69572">
    <property type="entry name" value="Activating enzymes of the ubiquitin-like proteins"/>
    <property type="match status" value="1"/>
</dbReference>
<reference evidence="3" key="4">
    <citation type="submission" date="2025-09" db="UniProtKB">
        <authorList>
            <consortium name="Ensembl"/>
        </authorList>
    </citation>
    <scope>IDENTIFICATION</scope>
</reference>
<dbReference type="Ensembl" id="ENSPSIT00000011062.1">
    <property type="protein sequence ID" value="ENSPSIP00000011006.1"/>
    <property type="gene ID" value="ENSPSIG00000009974.1"/>
</dbReference>
<reference evidence="4" key="2">
    <citation type="journal article" date="2013" name="Nat. Genet.">
        <title>The draft genomes of soft-shell turtle and green sea turtle yield insights into the development and evolution of the turtle-specific body plan.</title>
        <authorList>
            <person name="Wang Z."/>
            <person name="Pascual-Anaya J."/>
            <person name="Zadissa A."/>
            <person name="Li W."/>
            <person name="Niimura Y."/>
            <person name="Huang Z."/>
            <person name="Li C."/>
            <person name="White S."/>
            <person name="Xiong Z."/>
            <person name="Fang D."/>
            <person name="Wang B."/>
            <person name="Ming Y."/>
            <person name="Chen Y."/>
            <person name="Zheng Y."/>
            <person name="Kuraku S."/>
            <person name="Pignatelli M."/>
            <person name="Herrero J."/>
            <person name="Beal K."/>
            <person name="Nozawa M."/>
            <person name="Li Q."/>
            <person name="Wang J."/>
            <person name="Zhang H."/>
            <person name="Yu L."/>
            <person name="Shigenobu S."/>
            <person name="Wang J."/>
            <person name="Liu J."/>
            <person name="Flicek P."/>
            <person name="Searle S."/>
            <person name="Wang J."/>
            <person name="Kuratani S."/>
            <person name="Yin Y."/>
            <person name="Aken B."/>
            <person name="Zhang G."/>
            <person name="Irie N."/>
        </authorList>
    </citation>
    <scope>NUCLEOTIDE SEQUENCE [LARGE SCALE GENOMIC DNA]</scope>
    <source>
        <strain evidence="4">Daiwa-1</strain>
    </source>
</reference>
<dbReference type="EMBL" id="AGCU01113005">
    <property type="status" value="NOT_ANNOTATED_CDS"/>
    <property type="molecule type" value="Genomic_DNA"/>
</dbReference>
<dbReference type="EMBL" id="AGCU01113003">
    <property type="status" value="NOT_ANNOTATED_CDS"/>
    <property type="molecule type" value="Genomic_DNA"/>
</dbReference>